<dbReference type="EMBL" id="GBXM01050891">
    <property type="protein sequence ID" value="JAH57686.1"/>
    <property type="molecule type" value="Transcribed_RNA"/>
</dbReference>
<dbReference type="AlphaFoldDB" id="A0A0E9TVS8"/>
<sequence length="35" mass="3969">MLYLPPAFEMLTYNNYLLLAVTNEQGGELGNAHRD</sequence>
<evidence type="ECO:0000313" key="1">
    <source>
        <dbReference type="EMBL" id="JAH57686.1"/>
    </source>
</evidence>
<name>A0A0E9TVS8_ANGAN</name>
<accession>A0A0E9TVS8</accession>
<protein>
    <submittedName>
        <fullName evidence="1">Uncharacterized protein</fullName>
    </submittedName>
</protein>
<proteinExistence type="predicted"/>
<organism evidence="1">
    <name type="scientific">Anguilla anguilla</name>
    <name type="common">European freshwater eel</name>
    <name type="synonym">Muraena anguilla</name>
    <dbReference type="NCBI Taxonomy" id="7936"/>
    <lineage>
        <taxon>Eukaryota</taxon>
        <taxon>Metazoa</taxon>
        <taxon>Chordata</taxon>
        <taxon>Craniata</taxon>
        <taxon>Vertebrata</taxon>
        <taxon>Euteleostomi</taxon>
        <taxon>Actinopterygii</taxon>
        <taxon>Neopterygii</taxon>
        <taxon>Teleostei</taxon>
        <taxon>Anguilliformes</taxon>
        <taxon>Anguillidae</taxon>
        <taxon>Anguilla</taxon>
    </lineage>
</organism>
<reference evidence="1" key="2">
    <citation type="journal article" date="2015" name="Fish Shellfish Immunol.">
        <title>Early steps in the European eel (Anguilla anguilla)-Vibrio vulnificus interaction in the gills: Role of the RtxA13 toxin.</title>
        <authorList>
            <person name="Callol A."/>
            <person name="Pajuelo D."/>
            <person name="Ebbesson L."/>
            <person name="Teles M."/>
            <person name="MacKenzie S."/>
            <person name="Amaro C."/>
        </authorList>
    </citation>
    <scope>NUCLEOTIDE SEQUENCE</scope>
</reference>
<reference evidence="1" key="1">
    <citation type="submission" date="2014-11" db="EMBL/GenBank/DDBJ databases">
        <authorList>
            <person name="Amaro Gonzalez C."/>
        </authorList>
    </citation>
    <scope>NUCLEOTIDE SEQUENCE</scope>
</reference>